<dbReference type="RefSeq" id="WP_394308395.1">
    <property type="nucleotide sequence ID" value="NZ_JBHGPK010000001.1"/>
</dbReference>
<organism evidence="1 2">
    <name type="scientific">Labrys neptuniae</name>
    <dbReference type="NCBI Taxonomy" id="376174"/>
    <lineage>
        <taxon>Bacteria</taxon>
        <taxon>Pseudomonadati</taxon>
        <taxon>Pseudomonadota</taxon>
        <taxon>Alphaproteobacteria</taxon>
        <taxon>Hyphomicrobiales</taxon>
        <taxon>Xanthobacteraceae</taxon>
        <taxon>Labrys</taxon>
    </lineage>
</organism>
<reference evidence="1 2" key="1">
    <citation type="submission" date="2024-09" db="EMBL/GenBank/DDBJ databases">
        <title>Description of Labrys sedimenti sp. nov., isolated from a diclofenac-degrading enrichment culture, and genome-based reclassification of Labrys portucalensis as a later heterotypic synonym of Labrys neptuniae.</title>
        <authorList>
            <person name="Tancsics A."/>
            <person name="Csepanyi A."/>
        </authorList>
    </citation>
    <scope>NUCLEOTIDE SEQUENCE [LARGE SCALE GENOMIC DNA]</scope>
    <source>
        <strain evidence="1 2">LMG 23412</strain>
    </source>
</reference>
<evidence type="ECO:0008006" key="3">
    <source>
        <dbReference type="Google" id="ProtNLM"/>
    </source>
</evidence>
<name>A0ABV6Z8K1_9HYPH</name>
<dbReference type="EMBL" id="JBHGPK010000001">
    <property type="protein sequence ID" value="MFC2248530.1"/>
    <property type="molecule type" value="Genomic_DNA"/>
</dbReference>
<evidence type="ECO:0000313" key="2">
    <source>
        <dbReference type="Proteomes" id="UP001595190"/>
    </source>
</evidence>
<sequence length="161" mass="17914">MPVIFDLLGDPIPENWGKRGRPMHAPTDEKRKLIIQLLSFGWSHERIAGAIGITVPTLKKNYFQLLKLRDFARDKVEATRAAILWSEVEKGNVTAIKEYGKLIEKQDARLASRHFQSQSAPAAGKKVKLGKKQIAQLAAEKVGEGTGWGDDLLPPGFERSN</sequence>
<evidence type="ECO:0000313" key="1">
    <source>
        <dbReference type="EMBL" id="MFC2248530.1"/>
    </source>
</evidence>
<comment type="caution">
    <text evidence="1">The sequence shown here is derived from an EMBL/GenBank/DDBJ whole genome shotgun (WGS) entry which is preliminary data.</text>
</comment>
<proteinExistence type="predicted"/>
<accession>A0ABV6Z8K1</accession>
<dbReference type="Proteomes" id="UP001595190">
    <property type="component" value="Unassembled WGS sequence"/>
</dbReference>
<gene>
    <name evidence="1" type="ORF">ACETRX_02780</name>
</gene>
<protein>
    <recommendedName>
        <fullName evidence="3">Helix-turn-helix domain-containing protein</fullName>
    </recommendedName>
</protein>